<evidence type="ECO:0000256" key="3">
    <source>
        <dbReference type="ARBA" id="ARBA00022741"/>
    </source>
</evidence>
<dbReference type="GO" id="GO:0005634">
    <property type="term" value="C:nucleus"/>
    <property type="evidence" value="ECO:0007669"/>
    <property type="project" value="TreeGrafter"/>
</dbReference>
<comment type="catalytic activity">
    <reaction evidence="7">
        <text>1D-myo-inositol 1,3,4,6-tetrakisphosphate + ATP = 1D-myo-inositol 1,3,4,5,6-pentakisphosphate + ADP + H(+)</text>
        <dbReference type="Rhea" id="RHEA:12717"/>
        <dbReference type="ChEBI" id="CHEBI:15378"/>
        <dbReference type="ChEBI" id="CHEBI:30616"/>
        <dbReference type="ChEBI" id="CHEBI:57660"/>
        <dbReference type="ChEBI" id="CHEBI:57733"/>
        <dbReference type="ChEBI" id="CHEBI:456216"/>
        <dbReference type="EC" id="2.7.1.140"/>
    </reaction>
</comment>
<keyword evidence="2 8" id="KW-0808">Transferase</keyword>
<organism evidence="9 10">
    <name type="scientific">Bursaphelenchus xylophilus</name>
    <name type="common">Pinewood nematode worm</name>
    <name type="synonym">Aphelenchoides xylophilus</name>
    <dbReference type="NCBI Taxonomy" id="6326"/>
    <lineage>
        <taxon>Eukaryota</taxon>
        <taxon>Metazoa</taxon>
        <taxon>Ecdysozoa</taxon>
        <taxon>Nematoda</taxon>
        <taxon>Chromadorea</taxon>
        <taxon>Rhabditida</taxon>
        <taxon>Tylenchina</taxon>
        <taxon>Tylenchomorpha</taxon>
        <taxon>Aphelenchoidea</taxon>
        <taxon>Aphelenchoididae</taxon>
        <taxon>Bursaphelenchus</taxon>
    </lineage>
</organism>
<comment type="caution">
    <text evidence="9">The sequence shown here is derived from an EMBL/GenBank/DDBJ whole genome shotgun (WGS) entry which is preliminary data.</text>
</comment>
<comment type="similarity">
    <text evidence="1 8">Belongs to the inositol phosphokinase (IPK) family.</text>
</comment>
<evidence type="ECO:0000256" key="2">
    <source>
        <dbReference type="ARBA" id="ARBA00022679"/>
    </source>
</evidence>
<dbReference type="EC" id="2.7.-.-" evidence="8"/>
<evidence type="ECO:0000313" key="9">
    <source>
        <dbReference type="EMBL" id="CAD5226322.1"/>
    </source>
</evidence>
<proteinExistence type="inferred from homology"/>
<evidence type="ECO:0000256" key="4">
    <source>
        <dbReference type="ARBA" id="ARBA00022777"/>
    </source>
</evidence>
<evidence type="ECO:0000256" key="6">
    <source>
        <dbReference type="ARBA" id="ARBA00036164"/>
    </source>
</evidence>
<dbReference type="GO" id="GO:0051765">
    <property type="term" value="F:inositol tetrakisphosphate kinase activity"/>
    <property type="evidence" value="ECO:0007669"/>
    <property type="project" value="TreeGrafter"/>
</dbReference>
<dbReference type="SMR" id="A0A7I8WSS5"/>
<keyword evidence="4 8" id="KW-0418">Kinase</keyword>
<evidence type="ECO:0000256" key="5">
    <source>
        <dbReference type="ARBA" id="ARBA00022840"/>
    </source>
</evidence>
<dbReference type="InterPro" id="IPR005522">
    <property type="entry name" value="IPK"/>
</dbReference>
<evidence type="ECO:0000256" key="7">
    <source>
        <dbReference type="ARBA" id="ARBA00036525"/>
    </source>
</evidence>
<dbReference type="Proteomes" id="UP000582659">
    <property type="component" value="Unassembled WGS sequence"/>
</dbReference>
<dbReference type="Pfam" id="PF03770">
    <property type="entry name" value="IPK"/>
    <property type="match status" value="1"/>
</dbReference>
<keyword evidence="3" id="KW-0547">Nucleotide-binding</keyword>
<dbReference type="GO" id="GO:0008440">
    <property type="term" value="F:inositol-1,4,5-trisphosphate 3-kinase activity"/>
    <property type="evidence" value="ECO:0007669"/>
    <property type="project" value="TreeGrafter"/>
</dbReference>
<dbReference type="PANTHER" id="PTHR12400">
    <property type="entry name" value="INOSITOL POLYPHOSPHATE KINASE"/>
    <property type="match status" value="1"/>
</dbReference>
<dbReference type="Gene3D" id="3.30.470.160">
    <property type="entry name" value="Inositol polyphosphate kinase"/>
    <property type="match status" value="1"/>
</dbReference>
<protein>
    <recommendedName>
        <fullName evidence="8">Kinase</fullName>
        <ecNumber evidence="8">2.7.-.-</ecNumber>
    </recommendedName>
</protein>
<evidence type="ECO:0000256" key="1">
    <source>
        <dbReference type="ARBA" id="ARBA00007374"/>
    </source>
</evidence>
<gene>
    <name evidence="9" type="ORF">BXYJ_LOCUS8987</name>
</gene>
<accession>A0A7I8WSS5</accession>
<sequence length="311" mass="35886">METIHHFIPQDNPYQIRTKDSEDGVEEKKKIEREEVLPKGYSWYNDQIAGHNINVIKDGKCQIGIIKKDESKIMKLRMPFERGDSEVWFYHMIQKVAGDCDSSPSDKLTLAFRDLIPLVPRFYGLEMLSLSGIDRQFLILEDLLATYKQPCIIDVKMGKVSFDPLASEQKKKQELSKSAYQQISGFRVLGYRVHKKGKLDTKDRIWGKSLDGKTVEDGFKEFLAADREDKEAAKGLLNELRKLERYFLTHSQLQFYASSILLIYEGNESLPANEKLKLIDFSHVFQCPDTPDLNYIPGIQTLINIFVNILK</sequence>
<comment type="catalytic activity">
    <reaction evidence="6">
        <text>1D-myo-inositol 1,4,5-trisphosphate + 2 ATP = 1D-myo-inositol 1,3,4,5,6-pentakisphosphate + 2 ADP + 2 H(+)</text>
        <dbReference type="Rhea" id="RHEA:32359"/>
        <dbReference type="ChEBI" id="CHEBI:15378"/>
        <dbReference type="ChEBI" id="CHEBI:30616"/>
        <dbReference type="ChEBI" id="CHEBI:57733"/>
        <dbReference type="ChEBI" id="CHEBI:203600"/>
        <dbReference type="ChEBI" id="CHEBI:456216"/>
        <dbReference type="EC" id="2.7.1.151"/>
    </reaction>
</comment>
<dbReference type="InterPro" id="IPR038286">
    <property type="entry name" value="IPK_sf"/>
</dbReference>
<evidence type="ECO:0000313" key="10">
    <source>
        <dbReference type="Proteomes" id="UP000659654"/>
    </source>
</evidence>
<dbReference type="GO" id="GO:0005737">
    <property type="term" value="C:cytoplasm"/>
    <property type="evidence" value="ECO:0007669"/>
    <property type="project" value="TreeGrafter"/>
</dbReference>
<dbReference type="Proteomes" id="UP000659654">
    <property type="component" value="Unassembled WGS sequence"/>
</dbReference>
<dbReference type="EMBL" id="CAJFDI010000004">
    <property type="protein sequence ID" value="CAD5226322.1"/>
    <property type="molecule type" value="Genomic_DNA"/>
</dbReference>
<keyword evidence="10" id="KW-1185">Reference proteome</keyword>
<reference evidence="9" key="1">
    <citation type="submission" date="2020-09" db="EMBL/GenBank/DDBJ databases">
        <authorList>
            <person name="Kikuchi T."/>
        </authorList>
    </citation>
    <scope>NUCLEOTIDE SEQUENCE</scope>
    <source>
        <strain evidence="9">Ka4C1</strain>
    </source>
</reference>
<evidence type="ECO:0000256" key="8">
    <source>
        <dbReference type="RuleBase" id="RU363090"/>
    </source>
</evidence>
<name>A0A7I8WSS5_BURXY</name>
<keyword evidence="5" id="KW-0067">ATP-binding</keyword>
<dbReference type="SUPFAM" id="SSF56104">
    <property type="entry name" value="SAICAR synthase-like"/>
    <property type="match status" value="1"/>
</dbReference>
<dbReference type="AlphaFoldDB" id="A0A7I8WSS5"/>
<dbReference type="EMBL" id="CAJFCV020000004">
    <property type="protein sequence ID" value="CAG9115741.1"/>
    <property type="molecule type" value="Genomic_DNA"/>
</dbReference>
<dbReference type="GO" id="GO:0032958">
    <property type="term" value="P:inositol phosphate biosynthetic process"/>
    <property type="evidence" value="ECO:0007669"/>
    <property type="project" value="InterPro"/>
</dbReference>
<dbReference type="GO" id="GO:0005524">
    <property type="term" value="F:ATP binding"/>
    <property type="evidence" value="ECO:0007669"/>
    <property type="project" value="UniProtKB-KW"/>
</dbReference>
<dbReference type="OrthoDB" id="338650at2759"/>
<dbReference type="PANTHER" id="PTHR12400:SF51">
    <property type="entry name" value="INOSITOL POLYPHOSPHATE MULTIKINASE"/>
    <property type="match status" value="1"/>
</dbReference>